<sequence>MGYSIQRLLQIHRIGSERTEGGTQQLHTQIIKVKRYEATLTFRFLTDFNVTEKIQDDDLDEKMEQN</sequence>
<dbReference type="AlphaFoldDB" id="A0A5J4VM85"/>
<proteinExistence type="predicted"/>
<evidence type="ECO:0000313" key="2">
    <source>
        <dbReference type="Proteomes" id="UP000324800"/>
    </source>
</evidence>
<protein>
    <submittedName>
        <fullName evidence="1">Uncharacterized protein</fullName>
    </submittedName>
</protein>
<dbReference type="EMBL" id="SNRW01006159">
    <property type="protein sequence ID" value="KAA6383610.1"/>
    <property type="molecule type" value="Genomic_DNA"/>
</dbReference>
<dbReference type="Proteomes" id="UP000324800">
    <property type="component" value="Unassembled WGS sequence"/>
</dbReference>
<gene>
    <name evidence="1" type="ORF">EZS28_020863</name>
</gene>
<comment type="caution">
    <text evidence="1">The sequence shown here is derived from an EMBL/GenBank/DDBJ whole genome shotgun (WGS) entry which is preliminary data.</text>
</comment>
<name>A0A5J4VM85_9EUKA</name>
<accession>A0A5J4VM85</accession>
<reference evidence="1 2" key="1">
    <citation type="submission" date="2019-03" db="EMBL/GenBank/DDBJ databases">
        <title>Single cell metagenomics reveals metabolic interactions within the superorganism composed of flagellate Streblomastix strix and complex community of Bacteroidetes bacteria on its surface.</title>
        <authorList>
            <person name="Treitli S.C."/>
            <person name="Kolisko M."/>
            <person name="Husnik F."/>
            <person name="Keeling P."/>
            <person name="Hampl V."/>
        </authorList>
    </citation>
    <scope>NUCLEOTIDE SEQUENCE [LARGE SCALE GENOMIC DNA]</scope>
    <source>
        <strain evidence="1">ST1C</strain>
    </source>
</reference>
<evidence type="ECO:0000313" key="1">
    <source>
        <dbReference type="EMBL" id="KAA6383610.1"/>
    </source>
</evidence>
<organism evidence="1 2">
    <name type="scientific">Streblomastix strix</name>
    <dbReference type="NCBI Taxonomy" id="222440"/>
    <lineage>
        <taxon>Eukaryota</taxon>
        <taxon>Metamonada</taxon>
        <taxon>Preaxostyla</taxon>
        <taxon>Oxymonadida</taxon>
        <taxon>Streblomastigidae</taxon>
        <taxon>Streblomastix</taxon>
    </lineage>
</organism>